<dbReference type="Proteomes" id="UP000297703">
    <property type="component" value="Unassembled WGS sequence"/>
</dbReference>
<evidence type="ECO:0000313" key="2">
    <source>
        <dbReference type="Proteomes" id="UP000297703"/>
    </source>
</evidence>
<reference evidence="1 2" key="2">
    <citation type="submission" date="2019-04" db="EMBL/GenBank/DDBJ databases">
        <title>The genome sequence of big-headed turtle.</title>
        <authorList>
            <person name="Gong S."/>
        </authorList>
    </citation>
    <scope>NUCLEOTIDE SEQUENCE [LARGE SCALE GENOMIC DNA]</scope>
    <source>
        <strain evidence="1">DO16091913</strain>
        <tissue evidence="1">Muscle</tissue>
    </source>
</reference>
<organism evidence="1 2">
    <name type="scientific">Platysternon megacephalum</name>
    <name type="common">big-headed turtle</name>
    <dbReference type="NCBI Taxonomy" id="55544"/>
    <lineage>
        <taxon>Eukaryota</taxon>
        <taxon>Metazoa</taxon>
        <taxon>Chordata</taxon>
        <taxon>Craniata</taxon>
        <taxon>Vertebrata</taxon>
        <taxon>Euteleostomi</taxon>
        <taxon>Archelosauria</taxon>
        <taxon>Testudinata</taxon>
        <taxon>Testudines</taxon>
        <taxon>Cryptodira</taxon>
        <taxon>Durocryptodira</taxon>
        <taxon>Testudinoidea</taxon>
        <taxon>Platysternidae</taxon>
        <taxon>Platysternon</taxon>
    </lineage>
</organism>
<sequence>MPVSHVLCENNTILAGRLQGPTDRDHPDTGAALRKDFLAAAFVAEALLNTMRFSARVMASGATARRLCSGKVDAHSKHVLCSCKFTRSLPFGEKLDKIVAENAAKIKAGPPLSATCSMKGIQAHFQAEMLLSPLLLTDVSQEGYQKQRWGVSVLKAYSSSWAKFSVWGQEHSVEPRDPGIPAILDILQEGVEKGLQPSTIALQFSAFYGNYPDQLIKRHDRVLQADSGLDKVQG</sequence>
<protein>
    <submittedName>
        <fullName evidence="1">Protein LAP2</fullName>
    </submittedName>
</protein>
<reference evidence="1 2" key="1">
    <citation type="submission" date="2019-04" db="EMBL/GenBank/DDBJ databases">
        <title>Draft genome of the big-headed turtle Platysternon megacephalum.</title>
        <authorList>
            <person name="Gong S."/>
        </authorList>
    </citation>
    <scope>NUCLEOTIDE SEQUENCE [LARGE SCALE GENOMIC DNA]</scope>
    <source>
        <strain evidence="1">DO16091913</strain>
        <tissue evidence="1">Muscle</tissue>
    </source>
</reference>
<dbReference type="OrthoDB" id="9049843at2759"/>
<gene>
    <name evidence="1" type="ORF">DR999_PMT00504</name>
</gene>
<dbReference type="AlphaFoldDB" id="A0A4D9F9S6"/>
<keyword evidence="2" id="KW-1185">Reference proteome</keyword>
<name>A0A4D9F9S6_9SAUR</name>
<proteinExistence type="predicted"/>
<comment type="caution">
    <text evidence="1">The sequence shown here is derived from an EMBL/GenBank/DDBJ whole genome shotgun (WGS) entry which is preliminary data.</text>
</comment>
<dbReference type="EMBL" id="QXTE01000002">
    <property type="protein sequence ID" value="TFK16088.1"/>
    <property type="molecule type" value="Genomic_DNA"/>
</dbReference>
<accession>A0A4D9F9S6</accession>
<evidence type="ECO:0000313" key="1">
    <source>
        <dbReference type="EMBL" id="TFK16088.1"/>
    </source>
</evidence>
<dbReference type="Gene3D" id="1.10.287.3160">
    <property type="match status" value="1"/>
</dbReference>